<accession>A0ABQ6V497</accession>
<keyword evidence="2" id="KW-0472">Membrane</keyword>
<feature type="region of interest" description="Disordered" evidence="1">
    <location>
        <begin position="509"/>
        <end position="534"/>
    </location>
</feature>
<evidence type="ECO:0000259" key="3">
    <source>
        <dbReference type="Pfam" id="PF13460"/>
    </source>
</evidence>
<dbReference type="InterPro" id="IPR036291">
    <property type="entry name" value="NAD(P)-bd_dom_sf"/>
</dbReference>
<gene>
    <name evidence="4" type="ORF">F6A08_17265</name>
</gene>
<comment type="caution">
    <text evidence="4">The sequence shown here is derived from an EMBL/GenBank/DDBJ whole genome shotgun (WGS) entry which is preliminary data.</text>
</comment>
<evidence type="ECO:0000313" key="4">
    <source>
        <dbReference type="EMBL" id="KAB1862744.1"/>
    </source>
</evidence>
<organism evidence="4 5">
    <name type="scientific">Microbacterium algeriense</name>
    <dbReference type="NCBI Taxonomy" id="2615184"/>
    <lineage>
        <taxon>Bacteria</taxon>
        <taxon>Bacillati</taxon>
        <taxon>Actinomycetota</taxon>
        <taxon>Actinomycetes</taxon>
        <taxon>Micrococcales</taxon>
        <taxon>Microbacteriaceae</taxon>
        <taxon>Microbacterium</taxon>
    </lineage>
</organism>
<dbReference type="GeneID" id="77478220"/>
<feature type="domain" description="NAD(P)-binding" evidence="3">
    <location>
        <begin position="31"/>
        <end position="139"/>
    </location>
</feature>
<keyword evidence="2" id="KW-1133">Transmembrane helix</keyword>
<feature type="region of interest" description="Disordered" evidence="1">
    <location>
        <begin position="1"/>
        <end position="20"/>
    </location>
</feature>
<feature type="transmembrane region" description="Helical" evidence="2">
    <location>
        <begin position="484"/>
        <end position="506"/>
    </location>
</feature>
<dbReference type="SUPFAM" id="SSF51735">
    <property type="entry name" value="NAD(P)-binding Rossmann-fold domains"/>
    <property type="match status" value="1"/>
</dbReference>
<reference evidence="5" key="1">
    <citation type="submission" date="2019-09" db="EMBL/GenBank/DDBJ databases">
        <title>Whole genome sequencing of Microbacterium maritypicum.</title>
        <authorList>
            <person name="Lenchi N."/>
        </authorList>
    </citation>
    <scope>NUCLEOTIDE SEQUENCE [LARGE SCALE GENOMIC DNA]</scope>
    <source>
        <strain evidence="5">G1</strain>
    </source>
</reference>
<evidence type="ECO:0000256" key="1">
    <source>
        <dbReference type="SAM" id="MobiDB-lite"/>
    </source>
</evidence>
<evidence type="ECO:0000313" key="5">
    <source>
        <dbReference type="Proteomes" id="UP000478836"/>
    </source>
</evidence>
<dbReference type="InterPro" id="IPR016040">
    <property type="entry name" value="NAD(P)-bd_dom"/>
</dbReference>
<dbReference type="Gene3D" id="3.40.50.720">
    <property type="entry name" value="NAD(P)-binding Rossmann-like Domain"/>
    <property type="match status" value="1"/>
</dbReference>
<dbReference type="PANTHER" id="PTHR48079:SF6">
    <property type="entry name" value="NAD(P)-BINDING DOMAIN-CONTAINING PROTEIN-RELATED"/>
    <property type="match status" value="1"/>
</dbReference>
<dbReference type="RefSeq" id="WP_151460112.1">
    <property type="nucleotide sequence ID" value="NZ_WAAO01000003.1"/>
</dbReference>
<feature type="compositionally biased region" description="Basic and acidic residues" evidence="1">
    <location>
        <begin position="9"/>
        <end position="20"/>
    </location>
</feature>
<dbReference type="EMBL" id="WAAO01000003">
    <property type="protein sequence ID" value="KAB1862744.1"/>
    <property type="molecule type" value="Genomic_DNA"/>
</dbReference>
<keyword evidence="2" id="KW-0812">Transmembrane</keyword>
<sequence length="534" mass="57741">MTELTQPTGREETLRARPRADGTAPRALVLGATGYIGGRLTPRLVNAGYRVRVLARDAQRAASFPWGRDCEIVEGSADDEDAVARAVADVDVVYYLIHSMTAGAGFEESDERAARTVAAAAVRAGVQRIVYLGGLHPEDVDLSPHLRSRVHVGEIFLNSGVPTLVLQAGVVIGSGSASFEMIRHLTDVLPYMPAPKWVRNRIQPIAVRDVLHYLLGAARVAPEVNRAVDIGGPDVLRYGQMMNGYAVEAGLPQRAIAALPVLTPGLASHWVNLVTPVPRSIARPLVASLQNECIMKDHAVDDLIPRPADGLTPYRRAVGLALGRVEADDVETSWQDAEVSGAPSDPLPSDPDWAGRTVFTDARSVRTAASVEELWRVILGIGGENGWYSSPLLWAIRGWMDRIVGGVGLRRGRRSRTAARVGDAIDFWRVEAVEQTEAGHLLRLRAEMKVPGEAWLELRAVPDVEGARYEQRAVFFPRGLTGRLYWLAVLPFHGLIFAGMAARITAAAEQPTAPAKTGDHAGSGRSDEELPDPA</sequence>
<protein>
    <submittedName>
        <fullName evidence="4">SDR family oxidoreductase</fullName>
    </submittedName>
</protein>
<dbReference type="Pfam" id="PF13460">
    <property type="entry name" value="NAD_binding_10"/>
    <property type="match status" value="1"/>
</dbReference>
<evidence type="ECO:0000256" key="2">
    <source>
        <dbReference type="SAM" id="Phobius"/>
    </source>
</evidence>
<dbReference type="InterPro" id="IPR021295">
    <property type="entry name" value="DUF2867"/>
</dbReference>
<proteinExistence type="predicted"/>
<dbReference type="Proteomes" id="UP000478836">
    <property type="component" value="Unassembled WGS sequence"/>
</dbReference>
<dbReference type="PANTHER" id="PTHR48079">
    <property type="entry name" value="PROTEIN YEEZ"/>
    <property type="match status" value="1"/>
</dbReference>
<name>A0ABQ6V497_9MICO</name>
<dbReference type="InterPro" id="IPR051783">
    <property type="entry name" value="NAD(P)-dependent_oxidoreduct"/>
</dbReference>
<dbReference type="Pfam" id="PF11066">
    <property type="entry name" value="DUF2867"/>
    <property type="match status" value="1"/>
</dbReference>
<keyword evidence="5" id="KW-1185">Reference proteome</keyword>